<dbReference type="PATRIC" id="fig|1195236.3.peg.3920"/>
<dbReference type="Gene3D" id="1.10.357.10">
    <property type="entry name" value="Tetracycline Repressor, domain 2"/>
    <property type="match status" value="1"/>
</dbReference>
<dbReference type="RefSeq" id="WP_004628125.1">
    <property type="nucleotide sequence ID" value="NZ_AORV01000052.1"/>
</dbReference>
<reference evidence="2 3" key="1">
    <citation type="journal article" date="2013" name="Genome Announc.">
        <title>Draft Genome Sequence of the Cellulolytic, Mesophilic, Anaerobic Bacterium Clostridium termitidis Strain CT1112 (DSM 5398).</title>
        <authorList>
            <person name="Lal S."/>
            <person name="Ramachandran U."/>
            <person name="Zhang X."/>
            <person name="Munir R."/>
            <person name="Sparling R."/>
            <person name="Levin D.B."/>
        </authorList>
    </citation>
    <scope>NUCLEOTIDE SEQUENCE [LARGE SCALE GENOMIC DNA]</scope>
    <source>
        <strain evidence="2 3">CT1112</strain>
    </source>
</reference>
<gene>
    <name evidence="2" type="ORF">CTER_3702</name>
</gene>
<evidence type="ECO:0000259" key="1">
    <source>
        <dbReference type="Pfam" id="PF14278"/>
    </source>
</evidence>
<evidence type="ECO:0000313" key="2">
    <source>
        <dbReference type="EMBL" id="EMS70542.1"/>
    </source>
</evidence>
<dbReference type="EMBL" id="AORV01000052">
    <property type="protein sequence ID" value="EMS70542.1"/>
    <property type="molecule type" value="Genomic_DNA"/>
</dbReference>
<evidence type="ECO:0000313" key="3">
    <source>
        <dbReference type="Proteomes" id="UP000014155"/>
    </source>
</evidence>
<dbReference type="eggNOG" id="COG1309">
    <property type="taxonomic scope" value="Bacteria"/>
</dbReference>
<accession>S0FGY2</accession>
<organism evidence="2 3">
    <name type="scientific">Ruminiclostridium cellobioparum subsp. termitidis CT1112</name>
    <dbReference type="NCBI Taxonomy" id="1195236"/>
    <lineage>
        <taxon>Bacteria</taxon>
        <taxon>Bacillati</taxon>
        <taxon>Bacillota</taxon>
        <taxon>Clostridia</taxon>
        <taxon>Eubacteriales</taxon>
        <taxon>Oscillospiraceae</taxon>
        <taxon>Ruminiclostridium</taxon>
    </lineage>
</organism>
<dbReference type="PANTHER" id="PTHR43479">
    <property type="entry name" value="ACREF/ENVCD OPERON REPRESSOR-RELATED"/>
    <property type="match status" value="1"/>
</dbReference>
<dbReference type="Pfam" id="PF14278">
    <property type="entry name" value="TetR_C_8"/>
    <property type="match status" value="1"/>
</dbReference>
<feature type="domain" description="Transcriptional regulator TetR C-terminal Firmicutes type" evidence="1">
    <location>
        <begin position="71"/>
        <end position="175"/>
    </location>
</feature>
<dbReference type="Proteomes" id="UP000014155">
    <property type="component" value="Unassembled WGS sequence"/>
</dbReference>
<dbReference type="InterPro" id="IPR009057">
    <property type="entry name" value="Homeodomain-like_sf"/>
</dbReference>
<comment type="caution">
    <text evidence="2">The sequence shown here is derived from an EMBL/GenBank/DDBJ whole genome shotgun (WGS) entry which is preliminary data.</text>
</comment>
<protein>
    <recommendedName>
        <fullName evidence="1">Transcriptional regulator TetR C-terminal Firmicutes type domain-containing protein</fullName>
    </recommendedName>
</protein>
<dbReference type="AlphaFoldDB" id="S0FGY2"/>
<proteinExistence type="predicted"/>
<dbReference type="InterPro" id="IPR039532">
    <property type="entry name" value="TetR_C_Firmicutes"/>
</dbReference>
<keyword evidence="3" id="KW-1185">Reference proteome</keyword>
<dbReference type="PANTHER" id="PTHR43479:SF7">
    <property type="entry name" value="TETR-FAMILY TRANSCRIPTIONAL REGULATOR"/>
    <property type="match status" value="1"/>
</dbReference>
<sequence length="191" mass="22368">MKQTAKAAIAEAFKQIIKTRSIDKITVKGICEHCDLNRQTFYNHFNDIFDIFKFVFYGEITKEIAQNRTFDTWSGGFLATMNYLKRNSKMILHVYYSSYRSEANTFFINISNRLLDDVVEECIVKLKVELKDNDRRFIVNFYRHVFNGLMMEWVNEGMEEEPELILRKLLVMITGSIPRSVAAFAEEGKMG</sequence>
<name>S0FGY2_RUMCE</name>
<dbReference type="InterPro" id="IPR050624">
    <property type="entry name" value="HTH-type_Tx_Regulator"/>
</dbReference>
<dbReference type="SUPFAM" id="SSF46689">
    <property type="entry name" value="Homeodomain-like"/>
    <property type="match status" value="1"/>
</dbReference>
<dbReference type="STRING" id="1195236.CTER_3702"/>